<accession>A0ABS6MGM7</accession>
<sequence>MTELKKRLLYIVNVDWFFISHRLPIALAAQQEGYDVHLACNFTDKAEYLQSLGFTLHQLDLSRSGTGIFSEIFAFQGIFSMLRKVRPDIVHLVTIKPVIYGGIASRLLRIKQRVASISGLGYIFIARGLRASLLRSAVSLLYRFALHTPNTKVIFQNPDDKQLLLKQGIIEPSQVVMIRGSGVNLSQYHVAPEPTTIPVIMLVARLLYDKGVLEFVEAARQLKAQTIPIRMVLVGDTDEGNPKSVSVSDIAGWVQEGIVEHWGYQKDINATMAQANVIVLPSYREGLPKSLIEAAACGRAVITTDVPGCRDAITPDVTGLLVPVKNASAIASAIVELVKNESMRRQMGVASRQLAEQAFDINSVISTHLGLYRGNKPKMVFVVNIAKFFLSHWLPEAKEAQRRGYDVHVATMAGPEIPHITATGLSHHVIPLSRSGKNVFSEFRSFFYLLKLFRHLQPELVHLMTIKPVIYGGLAARLTNVPGVLAVVTGLGYVFIHHGIRAILVRGLVSFLYKRVFAHPNLLAVFENDSDMQSFLASDIVVPEKARIINGAGVDLDRYHVVPEPADSFTVIFAARLLKDKGFMEFVAAARLLKLKYPDIRFWVAGDTDEGNPASISPKLIQQLEDEKLVEFLGFRDDIPQVFAKSNLVVLPSYREGLPKVLIEAAACGRAIITTDVPGCRHAIIDGETGLLVPVKQVQPLADAIESLYLNKTLRGQMAANGRKLALQKYNIDHTVSAYFELYAELTPETVKD</sequence>
<reference evidence="3 4" key="1">
    <citation type="submission" date="2021-06" db="EMBL/GenBank/DDBJ databases">
        <title>Rheinheimera indica sp. nov., isolated from deep-sea sediment.</title>
        <authorList>
            <person name="Wang Z."/>
            <person name="Zhang X.-Y."/>
        </authorList>
    </citation>
    <scope>NUCLEOTIDE SEQUENCE [LARGE SCALE GENOMIC DNA]</scope>
    <source>
        <strain evidence="3 4">SM2107</strain>
    </source>
</reference>
<dbReference type="RefSeq" id="WP_217666650.1">
    <property type="nucleotide sequence ID" value="NZ_JAHRID010000001.1"/>
</dbReference>
<protein>
    <submittedName>
        <fullName evidence="3">Glycosyltransferase family 4 protein</fullName>
    </submittedName>
</protein>
<comment type="caution">
    <text evidence="3">The sequence shown here is derived from an EMBL/GenBank/DDBJ whole genome shotgun (WGS) entry which is preliminary data.</text>
</comment>
<gene>
    <name evidence="3" type="ORF">KQY15_01650</name>
</gene>
<dbReference type="Pfam" id="PF00534">
    <property type="entry name" value="Glycos_transf_1"/>
    <property type="match status" value="2"/>
</dbReference>
<dbReference type="InterPro" id="IPR028098">
    <property type="entry name" value="Glyco_trans_4-like_N"/>
</dbReference>
<feature type="domain" description="Glycosyltransferase subfamily 4-like N-terminal" evidence="2">
    <location>
        <begin position="7"/>
        <end position="156"/>
    </location>
</feature>
<dbReference type="InterPro" id="IPR001296">
    <property type="entry name" value="Glyco_trans_1"/>
</dbReference>
<keyword evidence="4" id="KW-1185">Reference proteome</keyword>
<evidence type="ECO:0000259" key="2">
    <source>
        <dbReference type="Pfam" id="PF13477"/>
    </source>
</evidence>
<feature type="domain" description="Glycosyl transferase family 1" evidence="1">
    <location>
        <begin position="564"/>
        <end position="724"/>
    </location>
</feature>
<dbReference type="EMBL" id="JAHRID010000001">
    <property type="protein sequence ID" value="MBV2127800.1"/>
    <property type="molecule type" value="Genomic_DNA"/>
</dbReference>
<evidence type="ECO:0000259" key="1">
    <source>
        <dbReference type="Pfam" id="PF00534"/>
    </source>
</evidence>
<evidence type="ECO:0000313" key="3">
    <source>
        <dbReference type="EMBL" id="MBV2127800.1"/>
    </source>
</evidence>
<feature type="domain" description="Glycosyltransferase subfamily 4-like N-terminal" evidence="2">
    <location>
        <begin position="378"/>
        <end position="515"/>
    </location>
</feature>
<dbReference type="PANTHER" id="PTHR12526">
    <property type="entry name" value="GLYCOSYLTRANSFERASE"/>
    <property type="match status" value="1"/>
</dbReference>
<dbReference type="PANTHER" id="PTHR12526:SF638">
    <property type="entry name" value="SPORE COAT PROTEIN SA"/>
    <property type="match status" value="1"/>
</dbReference>
<name>A0ABS6MGM7_9GAMM</name>
<dbReference type="CDD" id="cd03808">
    <property type="entry name" value="GT4_CapM-like"/>
    <property type="match status" value="2"/>
</dbReference>
<dbReference type="Proteomes" id="UP000704611">
    <property type="component" value="Unassembled WGS sequence"/>
</dbReference>
<proteinExistence type="predicted"/>
<organism evidence="3 4">
    <name type="scientific">Arsukibacterium indicum</name>
    <dbReference type="NCBI Taxonomy" id="2848612"/>
    <lineage>
        <taxon>Bacteria</taxon>
        <taxon>Pseudomonadati</taxon>
        <taxon>Pseudomonadota</taxon>
        <taxon>Gammaproteobacteria</taxon>
        <taxon>Chromatiales</taxon>
        <taxon>Chromatiaceae</taxon>
        <taxon>Arsukibacterium</taxon>
    </lineage>
</organism>
<feature type="domain" description="Glycosyl transferase family 1" evidence="1">
    <location>
        <begin position="193"/>
        <end position="353"/>
    </location>
</feature>
<evidence type="ECO:0000313" key="4">
    <source>
        <dbReference type="Proteomes" id="UP000704611"/>
    </source>
</evidence>
<dbReference type="Pfam" id="PF13477">
    <property type="entry name" value="Glyco_trans_4_2"/>
    <property type="match status" value="2"/>
</dbReference>